<protein>
    <recommendedName>
        <fullName evidence="3">ribonuclease III</fullName>
        <ecNumber evidence="3">3.1.26.3</ecNumber>
    </recommendedName>
</protein>
<dbReference type="Proteomes" id="UP001607303">
    <property type="component" value="Unassembled WGS sequence"/>
</dbReference>
<dbReference type="FunFam" id="1.10.1520.10:FF:000005">
    <property type="entry name" value="Putative endoribonuclease dicer"/>
    <property type="match status" value="1"/>
</dbReference>
<keyword evidence="9 12" id="KW-0694">RNA-binding</keyword>
<dbReference type="InterPro" id="IPR011545">
    <property type="entry name" value="DEAD/DEAH_box_helicase_dom"/>
</dbReference>
<dbReference type="CDD" id="cd15903">
    <property type="entry name" value="Dicer_PBD"/>
    <property type="match status" value="1"/>
</dbReference>
<dbReference type="GO" id="GO:0030422">
    <property type="term" value="P:siRNA processing"/>
    <property type="evidence" value="ECO:0007669"/>
    <property type="project" value="UniProtKB-ARBA"/>
</dbReference>
<dbReference type="GO" id="GO:0004525">
    <property type="term" value="F:ribonuclease III activity"/>
    <property type="evidence" value="ECO:0007669"/>
    <property type="project" value="UniProtKB-EC"/>
</dbReference>
<keyword evidence="20" id="KW-1185">Reference proteome</keyword>
<name>A0ABD2C2W2_VESMC</name>
<evidence type="ECO:0000256" key="1">
    <source>
        <dbReference type="ARBA" id="ARBA00000109"/>
    </source>
</evidence>
<dbReference type="InterPro" id="IPR005034">
    <property type="entry name" value="Dicer_dimerisation"/>
</dbReference>
<evidence type="ECO:0000259" key="17">
    <source>
        <dbReference type="PROSITE" id="PS51194"/>
    </source>
</evidence>
<evidence type="ECO:0000259" key="13">
    <source>
        <dbReference type="PROSITE" id="PS50137"/>
    </source>
</evidence>
<dbReference type="InterPro" id="IPR027417">
    <property type="entry name" value="P-loop_NTPase"/>
</dbReference>
<dbReference type="SUPFAM" id="SSF52540">
    <property type="entry name" value="P-loop containing nucleoside triphosphate hydrolases"/>
    <property type="match status" value="1"/>
</dbReference>
<dbReference type="Pfam" id="PF03368">
    <property type="entry name" value="Dicer_dimer"/>
    <property type="match status" value="1"/>
</dbReference>
<dbReference type="InterPro" id="IPR038248">
    <property type="entry name" value="Dicer_dimer_sf"/>
</dbReference>
<evidence type="ECO:0000256" key="10">
    <source>
        <dbReference type="ARBA" id="ARBA00023158"/>
    </source>
</evidence>
<evidence type="ECO:0000256" key="4">
    <source>
        <dbReference type="ARBA" id="ARBA00022722"/>
    </source>
</evidence>
<dbReference type="SMART" id="SM00535">
    <property type="entry name" value="RIBOc"/>
    <property type="match status" value="2"/>
</dbReference>
<dbReference type="GO" id="GO:0005524">
    <property type="term" value="F:ATP binding"/>
    <property type="evidence" value="ECO:0007669"/>
    <property type="project" value="UniProtKB-KW"/>
</dbReference>
<dbReference type="InterPro" id="IPR003100">
    <property type="entry name" value="PAZ_dom"/>
</dbReference>
<accession>A0ABD2C2W2</accession>
<dbReference type="GO" id="GO:0003723">
    <property type="term" value="F:RNA binding"/>
    <property type="evidence" value="ECO:0007669"/>
    <property type="project" value="UniProtKB-UniRule"/>
</dbReference>
<reference evidence="19 20" key="1">
    <citation type="journal article" date="2024" name="Ann. Entomol. Soc. Am.">
        <title>Genomic analyses of the southern and eastern yellowjacket wasps (Hymenoptera: Vespidae) reveal evolutionary signatures of social life.</title>
        <authorList>
            <person name="Catto M.A."/>
            <person name="Caine P.B."/>
            <person name="Orr S.E."/>
            <person name="Hunt B.G."/>
            <person name="Goodisman M.A.D."/>
        </authorList>
    </citation>
    <scope>NUCLEOTIDE SEQUENCE [LARGE SCALE GENOMIC DNA]</scope>
    <source>
        <strain evidence="19">232</strain>
        <tissue evidence="19">Head and thorax</tissue>
    </source>
</reference>
<evidence type="ECO:0000256" key="7">
    <source>
        <dbReference type="ARBA" id="ARBA00022806"/>
    </source>
</evidence>
<dbReference type="PANTHER" id="PTHR14950">
    <property type="entry name" value="DICER-RELATED"/>
    <property type="match status" value="1"/>
</dbReference>
<dbReference type="InterPro" id="IPR048513">
    <property type="entry name" value="Dicer_PBD"/>
</dbReference>
<dbReference type="PROSITE" id="PS51192">
    <property type="entry name" value="HELICASE_ATP_BIND_1"/>
    <property type="match status" value="1"/>
</dbReference>
<comment type="similarity">
    <text evidence="11 12">Belongs to the helicase family. Dicer subfamily.</text>
</comment>
<evidence type="ECO:0000256" key="11">
    <source>
        <dbReference type="ARBA" id="ARBA00035116"/>
    </source>
</evidence>
<evidence type="ECO:0000259" key="15">
    <source>
        <dbReference type="PROSITE" id="PS50821"/>
    </source>
</evidence>
<feature type="domain" description="Helicase C-terminal" evidence="17">
    <location>
        <begin position="362"/>
        <end position="533"/>
    </location>
</feature>
<keyword evidence="7" id="KW-0347">Helicase</keyword>
<dbReference type="EMBL" id="JAYRBN010000061">
    <property type="protein sequence ID" value="KAL2739355.1"/>
    <property type="molecule type" value="Genomic_DNA"/>
</dbReference>
<keyword evidence="5" id="KW-0547">Nucleotide-binding</keyword>
<dbReference type="Pfam" id="PF20931">
    <property type="entry name" value="Dicer_platform"/>
    <property type="match status" value="1"/>
</dbReference>
<dbReference type="InterPro" id="IPR001650">
    <property type="entry name" value="Helicase_C-like"/>
</dbReference>
<dbReference type="Gene3D" id="3.40.50.300">
    <property type="entry name" value="P-loop containing nucleotide triphosphate hydrolases"/>
    <property type="match status" value="2"/>
</dbReference>
<dbReference type="InterPro" id="IPR014720">
    <property type="entry name" value="dsRBD_dom"/>
</dbReference>
<comment type="caution">
    <text evidence="19">The sequence shown here is derived from an EMBL/GenBank/DDBJ whole genome shotgun (WGS) entry which is preliminary data.</text>
</comment>
<evidence type="ECO:0000256" key="12">
    <source>
        <dbReference type="PROSITE-ProRule" id="PRU00657"/>
    </source>
</evidence>
<dbReference type="PANTHER" id="PTHR14950:SF36">
    <property type="entry name" value="ENDORIBONUCLEASE DCR-2"/>
    <property type="match status" value="1"/>
</dbReference>
<feature type="domain" description="DRBM" evidence="13">
    <location>
        <begin position="1585"/>
        <end position="1607"/>
    </location>
</feature>
<dbReference type="Gene3D" id="3.30.160.20">
    <property type="match status" value="1"/>
</dbReference>
<dbReference type="PROSITE" id="PS50821">
    <property type="entry name" value="PAZ"/>
    <property type="match status" value="1"/>
</dbReference>
<dbReference type="PROSITE" id="PS00517">
    <property type="entry name" value="RNASE_3_1"/>
    <property type="match status" value="1"/>
</dbReference>
<dbReference type="CDD" id="cd18034">
    <property type="entry name" value="DEXHc_dicer"/>
    <property type="match status" value="1"/>
</dbReference>
<evidence type="ECO:0000256" key="2">
    <source>
        <dbReference type="ARBA" id="ARBA00001946"/>
    </source>
</evidence>
<evidence type="ECO:0000313" key="19">
    <source>
        <dbReference type="EMBL" id="KAL2739355.1"/>
    </source>
</evidence>
<feature type="domain" description="RNase III" evidence="14">
    <location>
        <begin position="1354"/>
        <end position="1513"/>
    </location>
</feature>
<dbReference type="EC" id="3.1.26.3" evidence="3"/>
<feature type="domain" description="Helicase ATP-binding" evidence="16">
    <location>
        <begin position="17"/>
        <end position="195"/>
    </location>
</feature>
<evidence type="ECO:0000259" key="16">
    <source>
        <dbReference type="PROSITE" id="PS51192"/>
    </source>
</evidence>
<keyword evidence="8" id="KW-0067">ATP-binding</keyword>
<dbReference type="Gene3D" id="3.30.160.380">
    <property type="entry name" value="Dicer dimerisation domain"/>
    <property type="match status" value="1"/>
</dbReference>
<keyword evidence="6" id="KW-0378">Hydrolase</keyword>
<feature type="domain" description="RNase III" evidence="14">
    <location>
        <begin position="1139"/>
        <end position="1309"/>
    </location>
</feature>
<dbReference type="Gene3D" id="1.10.1520.10">
    <property type="entry name" value="Ribonuclease III domain"/>
    <property type="match status" value="2"/>
</dbReference>
<dbReference type="PROSITE" id="PS50137">
    <property type="entry name" value="DS_RBD"/>
    <property type="match status" value="1"/>
</dbReference>
<dbReference type="SMART" id="SM00490">
    <property type="entry name" value="HELICc"/>
    <property type="match status" value="1"/>
</dbReference>
<evidence type="ECO:0000256" key="3">
    <source>
        <dbReference type="ARBA" id="ARBA00012177"/>
    </source>
</evidence>
<comment type="catalytic activity">
    <reaction evidence="1">
        <text>Endonucleolytic cleavage to 5'-phosphomonoester.</text>
        <dbReference type="EC" id="3.1.26.3"/>
    </reaction>
</comment>
<evidence type="ECO:0000259" key="18">
    <source>
        <dbReference type="PROSITE" id="PS51327"/>
    </source>
</evidence>
<evidence type="ECO:0000256" key="6">
    <source>
        <dbReference type="ARBA" id="ARBA00022801"/>
    </source>
</evidence>
<dbReference type="Gene3D" id="2.170.260.10">
    <property type="entry name" value="paz domain"/>
    <property type="match status" value="1"/>
</dbReference>
<feature type="domain" description="Dicer dsRNA-binding fold" evidence="18">
    <location>
        <begin position="570"/>
        <end position="664"/>
    </location>
</feature>
<comment type="cofactor">
    <cofactor evidence="2">
        <name>Mg(2+)</name>
        <dbReference type="ChEBI" id="CHEBI:18420"/>
    </cofactor>
</comment>
<dbReference type="PROSITE" id="PS50142">
    <property type="entry name" value="RNASE_3_2"/>
    <property type="match status" value="2"/>
</dbReference>
<evidence type="ECO:0000256" key="8">
    <source>
        <dbReference type="ARBA" id="ARBA00022840"/>
    </source>
</evidence>
<dbReference type="SUPFAM" id="SSF69065">
    <property type="entry name" value="RNase III domain-like"/>
    <property type="match status" value="2"/>
</dbReference>
<dbReference type="FunFam" id="3.40.50.300:FF:000628">
    <property type="entry name" value="Endoribonuclease Dicer"/>
    <property type="match status" value="1"/>
</dbReference>
<dbReference type="PROSITE" id="PS51327">
    <property type="entry name" value="DICER_DSRBF"/>
    <property type="match status" value="1"/>
</dbReference>
<gene>
    <name evidence="19" type="ORF">V1477_010744</name>
</gene>
<dbReference type="InterPro" id="IPR044441">
    <property type="entry name" value="DICER_DSRM"/>
</dbReference>
<dbReference type="SMART" id="SM00949">
    <property type="entry name" value="PAZ"/>
    <property type="match status" value="1"/>
</dbReference>
<dbReference type="PROSITE" id="PS51194">
    <property type="entry name" value="HELICASE_CTER"/>
    <property type="match status" value="1"/>
</dbReference>
<dbReference type="Pfam" id="PF02170">
    <property type="entry name" value="PAZ"/>
    <property type="match status" value="1"/>
</dbReference>
<evidence type="ECO:0000256" key="9">
    <source>
        <dbReference type="ARBA" id="ARBA00022884"/>
    </source>
</evidence>
<dbReference type="InterPro" id="IPR048512">
    <property type="entry name" value="Dicer_platform"/>
</dbReference>
<dbReference type="Pfam" id="PF00270">
    <property type="entry name" value="DEAD"/>
    <property type="match status" value="1"/>
</dbReference>
<keyword evidence="4" id="KW-0540">Nuclease</keyword>
<dbReference type="Pfam" id="PF00636">
    <property type="entry name" value="Ribonuclease_3"/>
    <property type="match status" value="2"/>
</dbReference>
<dbReference type="GO" id="GO:0004386">
    <property type="term" value="F:helicase activity"/>
    <property type="evidence" value="ECO:0007669"/>
    <property type="project" value="UniProtKB-KW"/>
</dbReference>
<dbReference type="GO" id="GO:0031054">
    <property type="term" value="P:pre-miRNA processing"/>
    <property type="evidence" value="ECO:0007669"/>
    <property type="project" value="UniProtKB-ARBA"/>
</dbReference>
<evidence type="ECO:0000313" key="20">
    <source>
        <dbReference type="Proteomes" id="UP001607303"/>
    </source>
</evidence>
<feature type="domain" description="PAZ" evidence="15">
    <location>
        <begin position="835"/>
        <end position="956"/>
    </location>
</feature>
<dbReference type="CDD" id="cd00593">
    <property type="entry name" value="RIBOc"/>
    <property type="match status" value="2"/>
</dbReference>
<dbReference type="InterPro" id="IPR036389">
    <property type="entry name" value="RNase_III_sf"/>
</dbReference>
<dbReference type="InterPro" id="IPR014001">
    <property type="entry name" value="Helicase_ATP-bd"/>
</dbReference>
<dbReference type="Pfam" id="PF00271">
    <property type="entry name" value="Helicase_C"/>
    <property type="match status" value="1"/>
</dbReference>
<keyword evidence="10" id="KW-0943">RNA-mediated gene silencing</keyword>
<evidence type="ECO:0000256" key="5">
    <source>
        <dbReference type="ARBA" id="ARBA00022741"/>
    </source>
</evidence>
<dbReference type="SMART" id="SM00487">
    <property type="entry name" value="DEXDc"/>
    <property type="match status" value="1"/>
</dbReference>
<dbReference type="InterPro" id="IPR000999">
    <property type="entry name" value="RNase_III_dom"/>
</dbReference>
<sequence>MENKSEEFIARPYQIDLYEKALKSNTIIYLPTGSGKTFIAMMLLKKLSIAIQKPYSQGGKRTVFAVNTVPLVTQQTEYIARHTRLSCKGYCGDMNVDYWTKETWLQELEEYQVLVMTSQILLDIIVHGYLHLNRINLIIFDECHRGVNDHPMRQIMQQFERCEASEQPRILALSATLLNSNVKLHNIIESIKTLEITFHSKIATVDNVKGYCTNPKEVVVRYETYAQPESWCKAITFLRTVAGLLNVACIPSNRDFNQSSREFKRKSVNVKLMNLIEDIKEHADITGLYGVNKCILLHLIQLEYKKRTVDHQFCKHEINYATYFFEYVVTELFKLRKLLEDEMDNYTDQQKIYNFSSDRVLRLITLLKNFNDSKSGNQKFCCIIFVKRRFTAKVLYHVLKDVHAFDESYAFLLPDYIIGFNNNPYKNSKEILCISKWNREVLHRFRNGLTNCVIATDVLDEGVDIPVCTLVIRFDLPLDFRSYIQSKGRARYSSSQYAIMLDKNDHSYIKKHLLFQDIDKSLQKILVGKSELRKEPTAKEIKDQLYSYTIEPYIVKTSENTESILTEQAAISLINRYCGLLLKSKFISLSPVWRLYKINEEKKLFQVSLKLPSLSPLKEIVYGDVMSSIDAAKRSAAFKTCIKLHQIGELSDNLMPCINVISEDTNYLFPNWIDEDIKSNPGTNRRRRYHKLMYPEPLYGTFPSEGITLYLHILCTEPVYSVPQDNRNLVFYNLLRDSAGFGILSTKSIPQIPSFPIFMNVGELNVNVKVNYEKMILTSEEIEELKIFHTTIFSNIVSVIKPFMTFDNDNLDNCFLIVPTDKEHKINWSVVTKYKYINYVKSSTPLQNVDFELALIVPDYRLSPNVYVVTQVCDDLAPNSCFPTSDFLTYAHYYDQKHELKIRDLNQSMLEVKPISTKINCIKPRNMKSGLSKRKRADALEDYDEHLVPELCCKVEFPALYWLKATTLPSILHRISQLLIALDLRETISKEANLGTSLSNLLNHIWPPLIIDIQESEAKAEQMSEGTFDEIIQTVQPILDLNGPEIDVLNTDANLYPWSKEEEPPDIERNAENIQLIDIEYYSHFMCSPGGPEMIYNQRKAKIINYKSRPNVTVPPLKILEVNDKIGPEPILIMQALITNGNDVFDLERLEILGDSYLKFIISLYLYSIFPNYNEGRLTALKGKMIGNRNLYYCGTRKSIPGCMKVDDFIPMSTFIPPAYTTFRPLQKILLEAKVSPNVLYELNIPEEERFSGYISENTKSEMQTKVLNWAAAETQTGIEYYIGVQIVPDKAVADCVEALISVYLKSMGMVGAAKLLIWFGILPSYTNINELLYTVTQKPEINPGDPNDYMPWAEAIEKSMNYKFKNRAYLLQAFTHPSYTENTVTEAYQRLEFLGDAIIDFLITGYIHEYLGLLSPGEVTDLRSALVNNITFACLAVRYGLHTALLSYAPYLNDVIDRFVKFQEERNYAIDNENLWILLEEEECNMAEYVDVPKVLSDIFESFIGAVYLDTNKNIKEVWDLLFALMNKEIDIFSKDVPKQPVRLIYESLGTNARFLSPTLIDGTNTIMVSLEIINKRKSKIFHGFGANKKQAKCAAAKQALKFLRCKNE</sequence>
<dbReference type="Pfam" id="PF20932">
    <property type="entry name" value="Dicer_dsRBD"/>
    <property type="match status" value="1"/>
</dbReference>
<evidence type="ECO:0000259" key="14">
    <source>
        <dbReference type="PROSITE" id="PS50142"/>
    </source>
</evidence>
<proteinExistence type="inferred from homology"/>
<dbReference type="SUPFAM" id="SSF54768">
    <property type="entry name" value="dsRNA-binding domain-like"/>
    <property type="match status" value="1"/>
</dbReference>
<organism evidence="19 20">
    <name type="scientific">Vespula maculifrons</name>
    <name type="common">Eastern yellow jacket</name>
    <name type="synonym">Wasp</name>
    <dbReference type="NCBI Taxonomy" id="7453"/>
    <lineage>
        <taxon>Eukaryota</taxon>
        <taxon>Metazoa</taxon>
        <taxon>Ecdysozoa</taxon>
        <taxon>Arthropoda</taxon>
        <taxon>Hexapoda</taxon>
        <taxon>Insecta</taxon>
        <taxon>Pterygota</taxon>
        <taxon>Neoptera</taxon>
        <taxon>Endopterygota</taxon>
        <taxon>Hymenoptera</taxon>
        <taxon>Apocrita</taxon>
        <taxon>Aculeata</taxon>
        <taxon>Vespoidea</taxon>
        <taxon>Vespidae</taxon>
        <taxon>Vespinae</taxon>
        <taxon>Vespula</taxon>
    </lineage>
</organism>